<dbReference type="AlphaFoldDB" id="A0A1I7VCA6"/>
<dbReference type="Gene3D" id="3.30.160.60">
    <property type="entry name" value="Classic Zinc Finger"/>
    <property type="match status" value="4"/>
</dbReference>
<dbReference type="GO" id="GO:0005634">
    <property type="term" value="C:nucleus"/>
    <property type="evidence" value="ECO:0007669"/>
    <property type="project" value="UniProtKB-SubCell"/>
</dbReference>
<dbReference type="WBParaSite" id="EN70_12214">
    <property type="protein sequence ID" value="EN70_12214"/>
    <property type="gene ID" value="EN70_12214"/>
</dbReference>
<keyword evidence="10" id="KW-1185">Reference proteome</keyword>
<evidence type="ECO:0000256" key="7">
    <source>
        <dbReference type="PROSITE-ProRule" id="PRU00042"/>
    </source>
</evidence>
<dbReference type="STRING" id="7209.A0A1I7VCA6"/>
<evidence type="ECO:0000256" key="2">
    <source>
        <dbReference type="ARBA" id="ARBA00022723"/>
    </source>
</evidence>
<feature type="region of interest" description="Disordered" evidence="8">
    <location>
        <begin position="68"/>
        <end position="87"/>
    </location>
</feature>
<evidence type="ECO:0000259" key="9">
    <source>
        <dbReference type="PROSITE" id="PS50157"/>
    </source>
</evidence>
<dbReference type="GO" id="GO:0000978">
    <property type="term" value="F:RNA polymerase II cis-regulatory region sequence-specific DNA binding"/>
    <property type="evidence" value="ECO:0007669"/>
    <property type="project" value="TreeGrafter"/>
</dbReference>
<dbReference type="PROSITE" id="PS00028">
    <property type="entry name" value="ZINC_FINGER_C2H2_1"/>
    <property type="match status" value="1"/>
</dbReference>
<dbReference type="GO" id="GO:0000981">
    <property type="term" value="F:DNA-binding transcription factor activity, RNA polymerase II-specific"/>
    <property type="evidence" value="ECO:0007669"/>
    <property type="project" value="TreeGrafter"/>
</dbReference>
<proteinExistence type="predicted"/>
<dbReference type="PANTHER" id="PTHR23226">
    <property type="entry name" value="ZINC FINGER AND SCAN DOMAIN-CONTAINING"/>
    <property type="match status" value="1"/>
</dbReference>
<name>A0A1I7VCA6_LOALO</name>
<keyword evidence="3" id="KW-0677">Repeat</keyword>
<organism evidence="10 11">
    <name type="scientific">Loa loa</name>
    <name type="common">Eye worm</name>
    <name type="synonym">Filaria loa</name>
    <dbReference type="NCBI Taxonomy" id="7209"/>
    <lineage>
        <taxon>Eukaryota</taxon>
        <taxon>Metazoa</taxon>
        <taxon>Ecdysozoa</taxon>
        <taxon>Nematoda</taxon>
        <taxon>Chromadorea</taxon>
        <taxon>Rhabditida</taxon>
        <taxon>Spirurina</taxon>
        <taxon>Spiruromorpha</taxon>
        <taxon>Filarioidea</taxon>
        <taxon>Onchocercidae</taxon>
        <taxon>Loa</taxon>
    </lineage>
</organism>
<keyword evidence="4 7" id="KW-0863">Zinc-finger</keyword>
<dbReference type="SMART" id="SM00355">
    <property type="entry name" value="ZnF_C2H2"/>
    <property type="match status" value="2"/>
</dbReference>
<evidence type="ECO:0000256" key="1">
    <source>
        <dbReference type="ARBA" id="ARBA00004123"/>
    </source>
</evidence>
<dbReference type="FunFam" id="3.30.160.60:FF:000624">
    <property type="entry name" value="zinc finger protein 697"/>
    <property type="match status" value="1"/>
</dbReference>
<evidence type="ECO:0000256" key="6">
    <source>
        <dbReference type="ARBA" id="ARBA00023242"/>
    </source>
</evidence>
<feature type="domain" description="C2H2-type" evidence="9">
    <location>
        <begin position="173"/>
        <end position="200"/>
    </location>
</feature>
<dbReference type="PANTHER" id="PTHR23226:SF416">
    <property type="entry name" value="FI01424P"/>
    <property type="match status" value="1"/>
</dbReference>
<sequence length="202" mass="22933">ELQTEPLDLTISRVCGGRTEPPDASIAEVSGDKRNSAKLIMKMQEASREQTGVRDMPKKIWLMRHQNEASNNQIPKRKHPENTTHTGEKRFKCEISKKDFVALPSTHTMNHTNEKPLSFSECNMSFIWPSFLNMHEKIHSGEKPYSCSECGKNFAQSAGLYSHKQIHTGKKPYSSSECGKNFTHSSNLRTHEKFILGRSTLV</sequence>
<evidence type="ECO:0000256" key="8">
    <source>
        <dbReference type="SAM" id="MobiDB-lite"/>
    </source>
</evidence>
<dbReference type="Pfam" id="PF00096">
    <property type="entry name" value="zf-C2H2"/>
    <property type="match status" value="2"/>
</dbReference>
<comment type="subcellular location">
    <subcellularLocation>
        <location evidence="1">Nucleus</location>
    </subcellularLocation>
</comment>
<evidence type="ECO:0000313" key="10">
    <source>
        <dbReference type="Proteomes" id="UP000095285"/>
    </source>
</evidence>
<evidence type="ECO:0000256" key="4">
    <source>
        <dbReference type="ARBA" id="ARBA00022771"/>
    </source>
</evidence>
<dbReference type="PROSITE" id="PS50157">
    <property type="entry name" value="ZINC_FINGER_C2H2_2"/>
    <property type="match status" value="3"/>
</dbReference>
<evidence type="ECO:0000256" key="5">
    <source>
        <dbReference type="ARBA" id="ARBA00022833"/>
    </source>
</evidence>
<reference evidence="10" key="1">
    <citation type="submission" date="2012-04" db="EMBL/GenBank/DDBJ databases">
        <title>The Genome Sequence of Loa loa.</title>
        <authorList>
            <consortium name="The Broad Institute Genome Sequencing Platform"/>
            <consortium name="Broad Institute Genome Sequencing Center for Infectious Disease"/>
            <person name="Nutman T.B."/>
            <person name="Fink D.L."/>
            <person name="Russ C."/>
            <person name="Young S."/>
            <person name="Zeng Q."/>
            <person name="Gargeya S."/>
            <person name="Alvarado L."/>
            <person name="Berlin A."/>
            <person name="Chapman S.B."/>
            <person name="Chen Z."/>
            <person name="Freedman E."/>
            <person name="Gellesch M."/>
            <person name="Goldberg J."/>
            <person name="Griggs A."/>
            <person name="Gujja S."/>
            <person name="Heilman E.R."/>
            <person name="Heiman D."/>
            <person name="Howarth C."/>
            <person name="Mehta T."/>
            <person name="Neiman D."/>
            <person name="Pearson M."/>
            <person name="Roberts A."/>
            <person name="Saif S."/>
            <person name="Shea T."/>
            <person name="Shenoy N."/>
            <person name="Sisk P."/>
            <person name="Stolte C."/>
            <person name="Sykes S."/>
            <person name="White J."/>
            <person name="Yandava C."/>
            <person name="Haas B."/>
            <person name="Henn M.R."/>
            <person name="Nusbaum C."/>
            <person name="Birren B."/>
        </authorList>
    </citation>
    <scope>NUCLEOTIDE SEQUENCE [LARGE SCALE GENOMIC DNA]</scope>
</reference>
<dbReference type="InterPro" id="IPR013087">
    <property type="entry name" value="Znf_C2H2_type"/>
</dbReference>
<feature type="domain" description="C2H2-type" evidence="9">
    <location>
        <begin position="117"/>
        <end position="144"/>
    </location>
</feature>
<evidence type="ECO:0000256" key="3">
    <source>
        <dbReference type="ARBA" id="ARBA00022737"/>
    </source>
</evidence>
<dbReference type="Proteomes" id="UP000095285">
    <property type="component" value="Unassembled WGS sequence"/>
</dbReference>
<reference evidence="11" key="2">
    <citation type="submission" date="2016-11" db="UniProtKB">
        <authorList>
            <consortium name="WormBaseParasite"/>
        </authorList>
    </citation>
    <scope>IDENTIFICATION</scope>
</reference>
<feature type="domain" description="C2H2-type" evidence="9">
    <location>
        <begin position="145"/>
        <end position="172"/>
    </location>
</feature>
<keyword evidence="5" id="KW-0862">Zinc</keyword>
<dbReference type="GO" id="GO:0008270">
    <property type="term" value="F:zinc ion binding"/>
    <property type="evidence" value="ECO:0007669"/>
    <property type="project" value="UniProtKB-KW"/>
</dbReference>
<accession>A0A1I7VCA6</accession>
<dbReference type="SUPFAM" id="SSF57667">
    <property type="entry name" value="beta-beta-alpha zinc fingers"/>
    <property type="match status" value="2"/>
</dbReference>
<protein>
    <submittedName>
        <fullName evidence="11">C2H2-type domain-containing protein</fullName>
    </submittedName>
</protein>
<dbReference type="FunFam" id="3.30.160.60:FF:002343">
    <property type="entry name" value="Zinc finger protein 33A"/>
    <property type="match status" value="1"/>
</dbReference>
<dbReference type="InterPro" id="IPR036236">
    <property type="entry name" value="Znf_C2H2_sf"/>
</dbReference>
<keyword evidence="6" id="KW-0539">Nucleus</keyword>
<keyword evidence="2" id="KW-0479">Metal-binding</keyword>
<evidence type="ECO:0000313" key="11">
    <source>
        <dbReference type="WBParaSite" id="EN70_12214"/>
    </source>
</evidence>